<evidence type="ECO:0000256" key="2">
    <source>
        <dbReference type="ARBA" id="ARBA00005992"/>
    </source>
</evidence>
<dbReference type="UniPathway" id="UPA00219"/>
<dbReference type="PANTHER" id="PTHR30582:SF24">
    <property type="entry name" value="L,D-TRANSPEPTIDASE ERFK_SRFK-RELATED"/>
    <property type="match status" value="1"/>
</dbReference>
<dbReference type="GO" id="GO:0018104">
    <property type="term" value="P:peptidoglycan-protein cross-linking"/>
    <property type="evidence" value="ECO:0007669"/>
    <property type="project" value="TreeGrafter"/>
</dbReference>
<sequence length="244" mass="27177">MRNPASSTGFSRRNLLRLGAGGAAAGLLGGCAAPQSTANFRAQTAPIYRSDNQPERGLTRRDPFYDEIYGPKPDEEFPLPAIPYWEIEPQYLRQEVEDPTGERPGSIVVDTQQRFLYLVREGGRAMRYGVGIGRDGFSWSGRAIVQWKQRWPTWTPPAEMIARQPELEPYSAENGGMQPGLMNPLGARALYIFQGGEDTLYRLHGSPEYKSIGKAVSSGCVRLLNQDICDLYDRVPAKTPILVR</sequence>
<dbReference type="FunFam" id="2.40.440.10:FF:000002">
    <property type="entry name" value="L,D-transpeptidase ErfK/SrfK"/>
    <property type="match status" value="1"/>
</dbReference>
<dbReference type="InterPro" id="IPR050979">
    <property type="entry name" value="LD-transpeptidase"/>
</dbReference>
<evidence type="ECO:0000256" key="9">
    <source>
        <dbReference type="PROSITE-ProRule" id="PRU01373"/>
    </source>
</evidence>
<dbReference type="Proteomes" id="UP000295131">
    <property type="component" value="Unassembled WGS sequence"/>
</dbReference>
<keyword evidence="8 9" id="KW-0961">Cell wall biogenesis/degradation</keyword>
<evidence type="ECO:0000256" key="4">
    <source>
        <dbReference type="ARBA" id="ARBA00022679"/>
    </source>
</evidence>
<evidence type="ECO:0000256" key="3">
    <source>
        <dbReference type="ARBA" id="ARBA00022676"/>
    </source>
</evidence>
<dbReference type="AlphaFoldDB" id="A0A4R5PQY5"/>
<evidence type="ECO:0000256" key="8">
    <source>
        <dbReference type="ARBA" id="ARBA00023316"/>
    </source>
</evidence>
<evidence type="ECO:0000256" key="5">
    <source>
        <dbReference type="ARBA" id="ARBA00022801"/>
    </source>
</evidence>
<dbReference type="OrthoDB" id="8478453at2"/>
<dbReference type="EMBL" id="SMSI01000001">
    <property type="protein sequence ID" value="TDH39459.1"/>
    <property type="molecule type" value="Genomic_DNA"/>
</dbReference>
<evidence type="ECO:0000313" key="11">
    <source>
        <dbReference type="EMBL" id="TDH39459.1"/>
    </source>
</evidence>
<keyword evidence="5" id="KW-0378">Hydrolase</keyword>
<evidence type="ECO:0000256" key="7">
    <source>
        <dbReference type="ARBA" id="ARBA00022984"/>
    </source>
</evidence>
<dbReference type="InterPro" id="IPR038063">
    <property type="entry name" value="Transpep_catalytic_dom"/>
</dbReference>
<dbReference type="GO" id="GO:0071555">
    <property type="term" value="P:cell wall organization"/>
    <property type="evidence" value="ECO:0007669"/>
    <property type="project" value="UniProtKB-UniRule"/>
</dbReference>
<dbReference type="GO" id="GO:0008360">
    <property type="term" value="P:regulation of cell shape"/>
    <property type="evidence" value="ECO:0007669"/>
    <property type="project" value="UniProtKB-UniRule"/>
</dbReference>
<dbReference type="SUPFAM" id="SSF141523">
    <property type="entry name" value="L,D-transpeptidase catalytic domain-like"/>
    <property type="match status" value="1"/>
</dbReference>
<name>A0A4R5PQY5_9HYPH</name>
<feature type="active site" description="Proton donor/acceptor" evidence="9">
    <location>
        <position position="204"/>
    </location>
</feature>
<evidence type="ECO:0000256" key="6">
    <source>
        <dbReference type="ARBA" id="ARBA00022960"/>
    </source>
</evidence>
<dbReference type="GO" id="GO:0016757">
    <property type="term" value="F:glycosyltransferase activity"/>
    <property type="evidence" value="ECO:0007669"/>
    <property type="project" value="UniProtKB-KW"/>
</dbReference>
<dbReference type="InterPro" id="IPR006311">
    <property type="entry name" value="TAT_signal"/>
</dbReference>
<comment type="pathway">
    <text evidence="1 9">Cell wall biogenesis; peptidoglycan biosynthesis.</text>
</comment>
<evidence type="ECO:0000313" key="12">
    <source>
        <dbReference type="Proteomes" id="UP000295131"/>
    </source>
</evidence>
<gene>
    <name evidence="11" type="ORF">E2A64_06850</name>
</gene>
<feature type="domain" description="L,D-TPase catalytic" evidence="10">
    <location>
        <begin position="105"/>
        <end position="244"/>
    </location>
</feature>
<dbReference type="GO" id="GO:0005576">
    <property type="term" value="C:extracellular region"/>
    <property type="evidence" value="ECO:0007669"/>
    <property type="project" value="TreeGrafter"/>
</dbReference>
<dbReference type="InterPro" id="IPR005490">
    <property type="entry name" value="LD_TPept_cat_dom"/>
</dbReference>
<keyword evidence="4" id="KW-0808">Transferase</keyword>
<dbReference type="PANTHER" id="PTHR30582">
    <property type="entry name" value="L,D-TRANSPEPTIDASE"/>
    <property type="match status" value="1"/>
</dbReference>
<accession>A0A4R5PQY5</accession>
<keyword evidence="12" id="KW-1185">Reference proteome</keyword>
<dbReference type="PROSITE" id="PS51257">
    <property type="entry name" value="PROKAR_LIPOPROTEIN"/>
    <property type="match status" value="1"/>
</dbReference>
<dbReference type="Pfam" id="PF03734">
    <property type="entry name" value="YkuD"/>
    <property type="match status" value="1"/>
</dbReference>
<organism evidence="11 12">
    <name type="scientific">Pseudohoeflea suaedae</name>
    <dbReference type="NCBI Taxonomy" id="877384"/>
    <lineage>
        <taxon>Bacteria</taxon>
        <taxon>Pseudomonadati</taxon>
        <taxon>Pseudomonadota</taxon>
        <taxon>Alphaproteobacteria</taxon>
        <taxon>Hyphomicrobiales</taxon>
        <taxon>Rhizobiaceae</taxon>
        <taxon>Pseudohoeflea</taxon>
    </lineage>
</organism>
<protein>
    <submittedName>
        <fullName evidence="11">L,D-transpeptidase</fullName>
    </submittedName>
</protein>
<dbReference type="PROSITE" id="PS51318">
    <property type="entry name" value="TAT"/>
    <property type="match status" value="1"/>
</dbReference>
<keyword evidence="6 9" id="KW-0133">Cell shape</keyword>
<keyword evidence="7 9" id="KW-0573">Peptidoglycan synthesis</keyword>
<proteinExistence type="inferred from homology"/>
<reference evidence="11 12" key="1">
    <citation type="journal article" date="2013" name="Int. J. Syst. Evol. Microbiol.">
        <title>Hoeflea suaedae sp. nov., an endophytic bacterium isolated from the root of the halophyte Suaeda maritima.</title>
        <authorList>
            <person name="Chung E.J."/>
            <person name="Park J.A."/>
            <person name="Pramanik P."/>
            <person name="Bibi F."/>
            <person name="Jeon C.O."/>
            <person name="Chung Y.R."/>
        </authorList>
    </citation>
    <scope>NUCLEOTIDE SEQUENCE [LARGE SCALE GENOMIC DNA]</scope>
    <source>
        <strain evidence="11 12">YC6898</strain>
    </source>
</reference>
<comment type="caution">
    <text evidence="11">The sequence shown here is derived from an EMBL/GenBank/DDBJ whole genome shotgun (WGS) entry which is preliminary data.</text>
</comment>
<comment type="similarity">
    <text evidence="2">Belongs to the YkuD family.</text>
</comment>
<keyword evidence="3" id="KW-0328">Glycosyltransferase</keyword>
<dbReference type="Gene3D" id="2.40.440.10">
    <property type="entry name" value="L,D-transpeptidase catalytic domain-like"/>
    <property type="match status" value="1"/>
</dbReference>
<evidence type="ECO:0000256" key="1">
    <source>
        <dbReference type="ARBA" id="ARBA00004752"/>
    </source>
</evidence>
<evidence type="ECO:0000259" key="10">
    <source>
        <dbReference type="PROSITE" id="PS52029"/>
    </source>
</evidence>
<dbReference type="PROSITE" id="PS52029">
    <property type="entry name" value="LD_TPASE"/>
    <property type="match status" value="1"/>
</dbReference>
<feature type="active site" description="Nucleophile" evidence="9">
    <location>
        <position position="220"/>
    </location>
</feature>
<dbReference type="GO" id="GO:0071972">
    <property type="term" value="F:peptidoglycan L,D-transpeptidase activity"/>
    <property type="evidence" value="ECO:0007669"/>
    <property type="project" value="TreeGrafter"/>
</dbReference>
<dbReference type="CDD" id="cd16913">
    <property type="entry name" value="YkuD_like"/>
    <property type="match status" value="1"/>
</dbReference>